<feature type="compositionally biased region" description="Basic and acidic residues" evidence="1">
    <location>
        <begin position="34"/>
        <end position="59"/>
    </location>
</feature>
<feature type="compositionally biased region" description="Polar residues" evidence="1">
    <location>
        <begin position="822"/>
        <end position="835"/>
    </location>
</feature>
<feature type="domain" description="DNA/RNA-binding" evidence="2">
    <location>
        <begin position="267"/>
        <end position="562"/>
    </location>
</feature>
<dbReference type="InterPro" id="IPR018834">
    <property type="entry name" value="DNA/RNA-bd_Est1-type"/>
</dbReference>
<dbReference type="InterPro" id="IPR011990">
    <property type="entry name" value="TPR-like_helical_dom_sf"/>
</dbReference>
<evidence type="ECO:0000259" key="2">
    <source>
        <dbReference type="Pfam" id="PF10373"/>
    </source>
</evidence>
<protein>
    <recommendedName>
        <fullName evidence="6">DNA/RNA-binding domain-containing protein</fullName>
    </recommendedName>
</protein>
<dbReference type="InterPro" id="IPR045153">
    <property type="entry name" value="Est1/Ebs1-like"/>
</dbReference>
<evidence type="ECO:0000313" key="5">
    <source>
        <dbReference type="Proteomes" id="UP000279259"/>
    </source>
</evidence>
<dbReference type="STRING" id="1890683.A0A427YEE3"/>
<feature type="region of interest" description="Disordered" evidence="1">
    <location>
        <begin position="719"/>
        <end position="764"/>
    </location>
</feature>
<dbReference type="OrthoDB" id="69928at2759"/>
<dbReference type="PANTHER" id="PTHR15696:SF36">
    <property type="entry name" value="NONSENSE-MEDIATED MRNA DECAY FACTOR"/>
    <property type="match status" value="1"/>
</dbReference>
<proteinExistence type="predicted"/>
<feature type="compositionally biased region" description="Polar residues" evidence="1">
    <location>
        <begin position="802"/>
        <end position="811"/>
    </location>
</feature>
<feature type="region of interest" description="Disordered" evidence="1">
    <location>
        <begin position="862"/>
        <end position="905"/>
    </location>
</feature>
<accession>A0A427YEE3</accession>
<dbReference type="Gene3D" id="1.25.40.10">
    <property type="entry name" value="Tetratricopeptide repeat domain"/>
    <property type="match status" value="1"/>
</dbReference>
<name>A0A427YEE3_9TREE</name>
<sequence>MQSPYQGAGATRPSRTADIPVRDRLRAGPSASARDIDREGRPAREVDNAPRSAGDVDRDAKASAEALKGFLKSQPPWSREVEFHRQKARNFYLTLLFAHPLSTHSQSLEPLWLNTSYSLIAAYRDAVSRAEATLASTRKKGNRMGDPEFRKIMTRFRQALASDESFYRNLIGRIVAFYKLQDLAQDPLAELSISVPESIEGGGVEHGLAPTGKDEAEEKLGLVYKALICLGDIERYRDQYSERARREKEGGAKNNGARDKDELYGKARMYYEVARGLIPDDGSSFNQLAVISTYLSDDFQTTYYYFRALAVRVAFKNGEDILGHFLKKLFDKWRAQTDDAHPGDDVERCKREVLVVAAILYRKSGLSLLRGLLTSLLPTFSQLLANRLLPSEIIVKLTVIAVGTHWHARGSASLAGPTGDGDTGHTAQRKRETEEAALDFLLSLFVAMLDTAAEEVEEAIPQMEGSAVLDEGEDELGLQTHITAVLRRILPAMRIMSKWLKLHLDYLPRFSGSTAETVQHFWACYDRLVQALGIVFPIHKLPSISQPLEEDVDMRGFLPLYRGLSAWRIEAERYGETEHQEVHPNEEQLMRISDLLVDARLISQAKEPNAGGPHPAVGQAASSRPGDTLQSSLVHARDDELASVSTETDDDPVNLAMRATLAEDSVNGDADEEVILWGAQSQYAQHYTPSAAVPPHAQVQPEVSHTPTAYDLLQNLLLDNASPQPGSHTPSPHPASHKPSPQHQHQSRGSEGGQGSPALLFGGDAGGIWRMTREESEKGAKRAERAREDAQHQAIKAIWTEQPSHPASSATPGGFVPPPAQPGSTDVRQPTQQWGGDQAIPTASAHNPQTWSNYQPYFPSAHAHASAGSAPIEQSPSGWAAYPSTIRSQHGQGQYGHQPHHQHPS</sequence>
<feature type="domain" description="Telomerase activating protein Est1-like N-terminal" evidence="3">
    <location>
        <begin position="108"/>
        <end position="240"/>
    </location>
</feature>
<feature type="region of interest" description="Disordered" evidence="1">
    <location>
        <begin position="606"/>
        <end position="629"/>
    </location>
</feature>
<dbReference type="Pfam" id="PF10374">
    <property type="entry name" value="EST1"/>
    <property type="match status" value="1"/>
</dbReference>
<reference evidence="4 5" key="1">
    <citation type="submission" date="2018-11" db="EMBL/GenBank/DDBJ databases">
        <title>Genome sequence of Saitozyma podzolica DSM 27192.</title>
        <authorList>
            <person name="Aliyu H."/>
            <person name="Gorte O."/>
            <person name="Ochsenreither K."/>
        </authorList>
    </citation>
    <scope>NUCLEOTIDE SEQUENCE [LARGE SCALE GENOMIC DNA]</scope>
    <source>
        <strain evidence="4 5">DSM 27192</strain>
    </source>
</reference>
<comment type="caution">
    <text evidence="4">The sequence shown here is derived from an EMBL/GenBank/DDBJ whole genome shotgun (WGS) entry which is preliminary data.</text>
</comment>
<dbReference type="PANTHER" id="PTHR15696">
    <property type="entry name" value="SMG-7 SUPPRESSOR WITH MORPHOLOGICAL EFFECT ON GENITALIA PROTEIN 7"/>
    <property type="match status" value="1"/>
</dbReference>
<dbReference type="AlphaFoldDB" id="A0A427YEE3"/>
<evidence type="ECO:0008006" key="6">
    <source>
        <dbReference type="Google" id="ProtNLM"/>
    </source>
</evidence>
<keyword evidence="5" id="KW-1185">Reference proteome</keyword>
<evidence type="ECO:0000313" key="4">
    <source>
        <dbReference type="EMBL" id="RSH89442.1"/>
    </source>
</evidence>
<organism evidence="4 5">
    <name type="scientific">Saitozyma podzolica</name>
    <dbReference type="NCBI Taxonomy" id="1890683"/>
    <lineage>
        <taxon>Eukaryota</taxon>
        <taxon>Fungi</taxon>
        <taxon>Dikarya</taxon>
        <taxon>Basidiomycota</taxon>
        <taxon>Agaricomycotina</taxon>
        <taxon>Tremellomycetes</taxon>
        <taxon>Tremellales</taxon>
        <taxon>Trimorphomycetaceae</taxon>
        <taxon>Saitozyma</taxon>
    </lineage>
</organism>
<dbReference type="SUPFAM" id="SSF48452">
    <property type="entry name" value="TPR-like"/>
    <property type="match status" value="1"/>
</dbReference>
<gene>
    <name evidence="4" type="ORF">EHS25_001991</name>
</gene>
<feature type="region of interest" description="Disordered" evidence="1">
    <location>
        <begin position="802"/>
        <end position="848"/>
    </location>
</feature>
<dbReference type="Proteomes" id="UP000279259">
    <property type="component" value="Unassembled WGS sequence"/>
</dbReference>
<dbReference type="InterPro" id="IPR019458">
    <property type="entry name" value="Est1-like_N"/>
</dbReference>
<dbReference type="EMBL" id="RSCD01000013">
    <property type="protein sequence ID" value="RSH89442.1"/>
    <property type="molecule type" value="Genomic_DNA"/>
</dbReference>
<evidence type="ECO:0000259" key="3">
    <source>
        <dbReference type="Pfam" id="PF10374"/>
    </source>
</evidence>
<evidence type="ECO:0000256" key="1">
    <source>
        <dbReference type="SAM" id="MobiDB-lite"/>
    </source>
</evidence>
<dbReference type="Pfam" id="PF10373">
    <property type="entry name" value="EST1_DNA_bind"/>
    <property type="match status" value="1"/>
</dbReference>
<feature type="region of interest" description="Disordered" evidence="1">
    <location>
        <begin position="1"/>
        <end position="59"/>
    </location>
</feature>